<name>A0A9Q3EGX5_9BASI</name>
<dbReference type="AlphaFoldDB" id="A0A9Q3EGX5"/>
<accession>A0A9Q3EGX5</accession>
<proteinExistence type="predicted"/>
<dbReference type="Proteomes" id="UP000765509">
    <property type="component" value="Unassembled WGS sequence"/>
</dbReference>
<evidence type="ECO:0000313" key="1">
    <source>
        <dbReference type="EMBL" id="MBW0522690.1"/>
    </source>
</evidence>
<evidence type="ECO:0000313" key="2">
    <source>
        <dbReference type="Proteomes" id="UP000765509"/>
    </source>
</evidence>
<organism evidence="1 2">
    <name type="scientific">Austropuccinia psidii MF-1</name>
    <dbReference type="NCBI Taxonomy" id="1389203"/>
    <lineage>
        <taxon>Eukaryota</taxon>
        <taxon>Fungi</taxon>
        <taxon>Dikarya</taxon>
        <taxon>Basidiomycota</taxon>
        <taxon>Pucciniomycotina</taxon>
        <taxon>Pucciniomycetes</taxon>
        <taxon>Pucciniales</taxon>
        <taxon>Sphaerophragmiaceae</taxon>
        <taxon>Austropuccinia</taxon>
    </lineage>
</organism>
<keyword evidence="2" id="KW-1185">Reference proteome</keyword>
<sequence>MEGSLARLGFSVWSSNLAQNHEDLYNIACRIFCVTTFQQLAVAGAYNNYSMHFSYIMKTGISQRAYDHFVHDHMKGICDKENNSPGSFKAESAKGTSNKNISRAFAILHKFPKRYRRIIDAIGAHSNDEEDTKN</sequence>
<gene>
    <name evidence="1" type="ORF">O181_062405</name>
</gene>
<comment type="caution">
    <text evidence="1">The sequence shown here is derived from an EMBL/GenBank/DDBJ whole genome shotgun (WGS) entry which is preliminary data.</text>
</comment>
<dbReference type="OrthoDB" id="2517477at2759"/>
<dbReference type="EMBL" id="AVOT02029740">
    <property type="protein sequence ID" value="MBW0522690.1"/>
    <property type="molecule type" value="Genomic_DNA"/>
</dbReference>
<reference evidence="1" key="1">
    <citation type="submission" date="2021-03" db="EMBL/GenBank/DDBJ databases">
        <title>Draft genome sequence of rust myrtle Austropuccinia psidii MF-1, a brazilian biotype.</title>
        <authorList>
            <person name="Quecine M.C."/>
            <person name="Pachon D.M.R."/>
            <person name="Bonatelli M.L."/>
            <person name="Correr F.H."/>
            <person name="Franceschini L.M."/>
            <person name="Leite T.F."/>
            <person name="Margarido G.R.A."/>
            <person name="Almeida C.A."/>
            <person name="Ferrarezi J.A."/>
            <person name="Labate C.A."/>
        </authorList>
    </citation>
    <scope>NUCLEOTIDE SEQUENCE</scope>
    <source>
        <strain evidence="1">MF-1</strain>
    </source>
</reference>
<protein>
    <submittedName>
        <fullName evidence="1">Uncharacterized protein</fullName>
    </submittedName>
</protein>